<protein>
    <submittedName>
        <fullName evidence="1">Unnamed protein product</fullName>
    </submittedName>
</protein>
<comment type="caution">
    <text evidence="1">The sequence shown here is derived from an EMBL/GenBank/DDBJ whole genome shotgun (WGS) entry which is preliminary data.</text>
</comment>
<evidence type="ECO:0000313" key="1">
    <source>
        <dbReference type="EMBL" id="GMF40921.1"/>
    </source>
</evidence>
<organism evidence="1 2">
    <name type="scientific">Phytophthora fragariaefolia</name>
    <dbReference type="NCBI Taxonomy" id="1490495"/>
    <lineage>
        <taxon>Eukaryota</taxon>
        <taxon>Sar</taxon>
        <taxon>Stramenopiles</taxon>
        <taxon>Oomycota</taxon>
        <taxon>Peronosporomycetes</taxon>
        <taxon>Peronosporales</taxon>
        <taxon>Peronosporaceae</taxon>
        <taxon>Phytophthora</taxon>
    </lineage>
</organism>
<proteinExistence type="predicted"/>
<name>A0A9W6XLC8_9STRA</name>
<sequence>MYNIHPCQNHGTFVTTANQAPGSCTWIRRSPSVGSKRTLVDAIHQSTSSLACPGRRTAKRLRRQHPTSKTAARVNNCERHYIRNRGDLYHLHGYASNPVGTSSALHSHRHHSVHDIDEVPGTGLRHEIPQLVTSV</sequence>
<accession>A0A9W6XLC8</accession>
<keyword evidence="2" id="KW-1185">Reference proteome</keyword>
<dbReference type="Proteomes" id="UP001165121">
    <property type="component" value="Unassembled WGS sequence"/>
</dbReference>
<evidence type="ECO:0000313" key="2">
    <source>
        <dbReference type="Proteomes" id="UP001165121"/>
    </source>
</evidence>
<gene>
    <name evidence="1" type="ORF">Pfra01_001273800</name>
</gene>
<dbReference type="AlphaFoldDB" id="A0A9W6XLC8"/>
<dbReference type="EMBL" id="BSXT01001292">
    <property type="protein sequence ID" value="GMF40921.1"/>
    <property type="molecule type" value="Genomic_DNA"/>
</dbReference>
<reference evidence="1" key="1">
    <citation type="submission" date="2023-04" db="EMBL/GenBank/DDBJ databases">
        <title>Phytophthora fragariaefolia NBRC 109709.</title>
        <authorList>
            <person name="Ichikawa N."/>
            <person name="Sato H."/>
            <person name="Tonouchi N."/>
        </authorList>
    </citation>
    <scope>NUCLEOTIDE SEQUENCE</scope>
    <source>
        <strain evidence="1">NBRC 109709</strain>
    </source>
</reference>